<keyword evidence="3" id="KW-1185">Reference proteome</keyword>
<reference evidence="2 3" key="1">
    <citation type="submission" date="2019-03" db="EMBL/GenBank/DDBJ databases">
        <title>Deep-cultivation of Planctomycetes and their phenomic and genomic characterization uncovers novel biology.</title>
        <authorList>
            <person name="Wiegand S."/>
            <person name="Jogler M."/>
            <person name="Boedeker C."/>
            <person name="Pinto D."/>
            <person name="Vollmers J."/>
            <person name="Rivas-Marin E."/>
            <person name="Kohn T."/>
            <person name="Peeters S.H."/>
            <person name="Heuer A."/>
            <person name="Rast P."/>
            <person name="Oberbeckmann S."/>
            <person name="Bunk B."/>
            <person name="Jeske O."/>
            <person name="Meyerdierks A."/>
            <person name="Storesund J.E."/>
            <person name="Kallscheuer N."/>
            <person name="Luecker S."/>
            <person name="Lage O.M."/>
            <person name="Pohl T."/>
            <person name="Merkel B.J."/>
            <person name="Hornburger P."/>
            <person name="Mueller R.-W."/>
            <person name="Bruemmer F."/>
            <person name="Labrenz M."/>
            <person name="Spormann A.M."/>
            <person name="Op den Camp H."/>
            <person name="Overmann J."/>
            <person name="Amann R."/>
            <person name="Jetten M.S.M."/>
            <person name="Mascher T."/>
            <person name="Medema M.H."/>
            <person name="Devos D.P."/>
            <person name="Kaster A.-K."/>
            <person name="Ovreas L."/>
            <person name="Rohde M."/>
            <person name="Galperin M.Y."/>
            <person name="Jogler C."/>
        </authorList>
    </citation>
    <scope>NUCLEOTIDE SEQUENCE [LARGE SCALE GENOMIC DNA]</scope>
    <source>
        <strain evidence="2 3">Enr13</strain>
    </source>
</reference>
<evidence type="ECO:0000256" key="1">
    <source>
        <dbReference type="SAM" id="MobiDB-lite"/>
    </source>
</evidence>
<dbReference type="Proteomes" id="UP000319004">
    <property type="component" value="Chromosome"/>
</dbReference>
<organism evidence="2 3">
    <name type="scientific">Stieleria neptunia</name>
    <dbReference type="NCBI Taxonomy" id="2527979"/>
    <lineage>
        <taxon>Bacteria</taxon>
        <taxon>Pseudomonadati</taxon>
        <taxon>Planctomycetota</taxon>
        <taxon>Planctomycetia</taxon>
        <taxon>Pirellulales</taxon>
        <taxon>Pirellulaceae</taxon>
        <taxon>Stieleria</taxon>
    </lineage>
</organism>
<gene>
    <name evidence="2" type="ORF">Enr13x_23180</name>
</gene>
<feature type="compositionally biased region" description="Acidic residues" evidence="1">
    <location>
        <begin position="360"/>
        <end position="386"/>
    </location>
</feature>
<dbReference type="Gene3D" id="1.25.40.10">
    <property type="entry name" value="Tetratricopeptide repeat domain"/>
    <property type="match status" value="1"/>
</dbReference>
<evidence type="ECO:0000313" key="2">
    <source>
        <dbReference type="EMBL" id="QDV42471.1"/>
    </source>
</evidence>
<sequence length="423" mass="46273">MGTWSTIPKTWFILGWLSIMVIAAGCASGPQEIVGKDSKLHRYVDDGRDAYNEGDLDEAEKKYRQALMRAWAIDDPYESGTVAYNLAACLTSRTEYLEASDWLVDARVELCRAGASTGNTWLLSAEIAITQSRFQAADRFVNYAAMTCPPCDIVDTCCLCGPAGQCADAPCEDCCMVRIPVIGDKLKEQQQDDRCHSGYEARIALARARLAAKQLDLAGAKSHLARACELSIESCDLSLHADRHDVAALVHDLEANFLQAGAHRDREVQLLRCIGHYREIPNVLDAAARSYGSAERLDLAVDRIIRSARTRLARGDIESAWQRIRHASDLAAVCGCEAVEIRLSLTAKLIRELLGDETELLDDDVSEEASEEEAPDDEAPVDESDIGPDGSPLSLDPPEQAASRPLDHLSDWIQASGLSDLVD</sequence>
<dbReference type="InterPro" id="IPR011990">
    <property type="entry name" value="TPR-like_helical_dom_sf"/>
</dbReference>
<evidence type="ECO:0008006" key="4">
    <source>
        <dbReference type="Google" id="ProtNLM"/>
    </source>
</evidence>
<dbReference type="RefSeq" id="WP_145386094.1">
    <property type="nucleotide sequence ID" value="NZ_CP037423.1"/>
</dbReference>
<dbReference type="EMBL" id="CP037423">
    <property type="protein sequence ID" value="QDV42471.1"/>
    <property type="molecule type" value="Genomic_DNA"/>
</dbReference>
<feature type="region of interest" description="Disordered" evidence="1">
    <location>
        <begin position="360"/>
        <end position="409"/>
    </location>
</feature>
<evidence type="ECO:0000313" key="3">
    <source>
        <dbReference type="Proteomes" id="UP000319004"/>
    </source>
</evidence>
<dbReference type="OrthoDB" id="236867at2"/>
<dbReference type="AlphaFoldDB" id="A0A518HNR5"/>
<accession>A0A518HNR5</accession>
<dbReference type="KEGG" id="snep:Enr13x_23180"/>
<name>A0A518HNR5_9BACT</name>
<dbReference type="SUPFAM" id="SSF48452">
    <property type="entry name" value="TPR-like"/>
    <property type="match status" value="1"/>
</dbReference>
<proteinExistence type="predicted"/>
<protein>
    <recommendedName>
        <fullName evidence="4">Tetratricopeptide repeat protein</fullName>
    </recommendedName>
</protein>